<evidence type="ECO:0000313" key="3">
    <source>
        <dbReference type="Proteomes" id="UP001049176"/>
    </source>
</evidence>
<dbReference type="RefSeq" id="XP_043003278.1">
    <property type="nucleotide sequence ID" value="XM_043159675.1"/>
</dbReference>
<feature type="region of interest" description="Disordered" evidence="1">
    <location>
        <begin position="1"/>
        <end position="40"/>
    </location>
</feature>
<comment type="caution">
    <text evidence="2">The sequence shown here is derived from an EMBL/GenBank/DDBJ whole genome shotgun (WGS) entry which is preliminary data.</text>
</comment>
<dbReference type="Proteomes" id="UP001049176">
    <property type="component" value="Chromosome 10"/>
</dbReference>
<dbReference type="GeneID" id="66071809"/>
<gene>
    <name evidence="2" type="ORF">E1B28_002733</name>
</gene>
<feature type="compositionally biased region" description="Basic and acidic residues" evidence="1">
    <location>
        <begin position="22"/>
        <end position="40"/>
    </location>
</feature>
<evidence type="ECO:0000256" key="1">
    <source>
        <dbReference type="SAM" id="MobiDB-lite"/>
    </source>
</evidence>
<protein>
    <submittedName>
        <fullName evidence="2">Uncharacterized protein</fullName>
    </submittedName>
</protein>
<reference evidence="2" key="1">
    <citation type="journal article" date="2021" name="Genome Biol. Evol.">
        <title>The assembled and annotated genome of the fairy-ring fungus Marasmius oreades.</title>
        <authorList>
            <person name="Hiltunen M."/>
            <person name="Ament-Velasquez S.L."/>
            <person name="Johannesson H."/>
        </authorList>
    </citation>
    <scope>NUCLEOTIDE SEQUENCE</scope>
    <source>
        <strain evidence="2">03SP1</strain>
    </source>
</reference>
<proteinExistence type="predicted"/>
<dbReference type="KEGG" id="more:E1B28_002733"/>
<evidence type="ECO:0000313" key="2">
    <source>
        <dbReference type="EMBL" id="KAG7086807.1"/>
    </source>
</evidence>
<dbReference type="EMBL" id="CM032190">
    <property type="protein sequence ID" value="KAG7086807.1"/>
    <property type="molecule type" value="Genomic_DNA"/>
</dbReference>
<accession>A0A9P7UL50</accession>
<name>A0A9P7UL50_9AGAR</name>
<keyword evidence="3" id="KW-1185">Reference proteome</keyword>
<sequence length="123" mass="14024">MADTNPPPLSDLQQKAPPEGPSRNELKKRTKAVEKENKAAERARQAELAVKQAKNEVILQKHSTALYLSISPNRVLASLEFKLPHDHLEMERLFYSGLVFIQSVCATRCPWSSGREQNRCRLW</sequence>
<dbReference type="AlphaFoldDB" id="A0A9P7UL50"/>
<organism evidence="2 3">
    <name type="scientific">Marasmius oreades</name>
    <name type="common">fairy-ring Marasmius</name>
    <dbReference type="NCBI Taxonomy" id="181124"/>
    <lineage>
        <taxon>Eukaryota</taxon>
        <taxon>Fungi</taxon>
        <taxon>Dikarya</taxon>
        <taxon>Basidiomycota</taxon>
        <taxon>Agaricomycotina</taxon>
        <taxon>Agaricomycetes</taxon>
        <taxon>Agaricomycetidae</taxon>
        <taxon>Agaricales</taxon>
        <taxon>Marasmiineae</taxon>
        <taxon>Marasmiaceae</taxon>
        <taxon>Marasmius</taxon>
    </lineage>
</organism>